<evidence type="ECO:0000259" key="12">
    <source>
        <dbReference type="Pfam" id="PF06974"/>
    </source>
</evidence>
<dbReference type="PANTHER" id="PTHR31650:SF1">
    <property type="entry name" value="WAX ESTER SYNTHASE_DIACYLGLYCEROL ACYLTRANSFERASE 4-RELATED"/>
    <property type="match status" value="1"/>
</dbReference>
<dbReference type="UniPathway" id="UPA00282"/>
<evidence type="ECO:0000313" key="14">
    <source>
        <dbReference type="Proteomes" id="UP000191094"/>
    </source>
</evidence>
<dbReference type="EC" id="2.3.1.20" evidence="4"/>
<dbReference type="InterPro" id="IPR009721">
    <property type="entry name" value="O-acyltransferase_WSD1_C"/>
</dbReference>
<dbReference type="NCBIfam" id="TIGR02946">
    <property type="entry name" value="acyl_WS_DGAT"/>
    <property type="match status" value="1"/>
</dbReference>
<evidence type="ECO:0000256" key="10">
    <source>
        <dbReference type="ARBA" id="ARBA00048109"/>
    </source>
</evidence>
<protein>
    <recommendedName>
        <fullName evidence="4">diacylglycerol O-acyltransferase</fullName>
        <ecNumber evidence="4">2.3.1.20</ecNumber>
    </recommendedName>
</protein>
<dbReference type="GO" id="GO:0006071">
    <property type="term" value="P:glycerol metabolic process"/>
    <property type="evidence" value="ECO:0007669"/>
    <property type="project" value="UniProtKB-KW"/>
</dbReference>
<dbReference type="GO" id="GO:0019432">
    <property type="term" value="P:triglyceride biosynthetic process"/>
    <property type="evidence" value="ECO:0007669"/>
    <property type="project" value="UniProtKB-UniPathway"/>
</dbReference>
<organism evidence="13 14">
    <name type="scientific">Lwoffella lincolnii</name>
    <dbReference type="NCBI Taxonomy" id="90241"/>
    <lineage>
        <taxon>Bacteria</taxon>
        <taxon>Pseudomonadati</taxon>
        <taxon>Pseudomonadota</taxon>
        <taxon>Gammaproteobacteria</taxon>
        <taxon>Moraxellales</taxon>
        <taxon>Moraxellaceae</taxon>
        <taxon>Lwoffella</taxon>
    </lineage>
</organism>
<evidence type="ECO:0000256" key="6">
    <source>
        <dbReference type="ARBA" id="ARBA00022679"/>
    </source>
</evidence>
<keyword evidence="6 13" id="KW-0808">Transferase</keyword>
<dbReference type="OrthoDB" id="9810950at2"/>
<feature type="domain" description="O-acyltransferase WSD1 C-terminal" evidence="12">
    <location>
        <begin position="306"/>
        <end position="448"/>
    </location>
</feature>
<evidence type="ECO:0000256" key="5">
    <source>
        <dbReference type="ARBA" id="ARBA00022516"/>
    </source>
</evidence>
<gene>
    <name evidence="13" type="ORF">B0682_04605</name>
</gene>
<evidence type="ECO:0000256" key="8">
    <source>
        <dbReference type="ARBA" id="ARBA00023098"/>
    </source>
</evidence>
<evidence type="ECO:0000259" key="11">
    <source>
        <dbReference type="Pfam" id="PF03007"/>
    </source>
</evidence>
<keyword evidence="5" id="KW-0444">Lipid biosynthesis</keyword>
<comment type="similarity">
    <text evidence="3">Belongs to the long-chain O-acyltransferase family.</text>
</comment>
<comment type="caution">
    <text evidence="13">The sequence shown here is derived from an EMBL/GenBank/DDBJ whole genome shotgun (WGS) entry which is preliminary data.</text>
</comment>
<dbReference type="GO" id="GO:0001666">
    <property type="term" value="P:response to hypoxia"/>
    <property type="evidence" value="ECO:0007669"/>
    <property type="project" value="TreeGrafter"/>
</dbReference>
<accession>A0A1T0CIB1</accession>
<dbReference type="GO" id="GO:0005886">
    <property type="term" value="C:plasma membrane"/>
    <property type="evidence" value="ECO:0007669"/>
    <property type="project" value="TreeGrafter"/>
</dbReference>
<feature type="domain" description="O-acyltransferase WSD1-like N-terminal" evidence="11">
    <location>
        <begin position="5"/>
        <end position="267"/>
    </location>
</feature>
<dbReference type="RefSeq" id="WP_078306873.1">
    <property type="nucleotide sequence ID" value="NZ_MUYT01000004.1"/>
</dbReference>
<evidence type="ECO:0000256" key="4">
    <source>
        <dbReference type="ARBA" id="ARBA00013244"/>
    </source>
</evidence>
<dbReference type="Proteomes" id="UP000191094">
    <property type="component" value="Unassembled WGS sequence"/>
</dbReference>
<dbReference type="STRING" id="90241.B0682_04605"/>
<dbReference type="EMBL" id="MUYT01000004">
    <property type="protein sequence ID" value="OOS21881.1"/>
    <property type="molecule type" value="Genomic_DNA"/>
</dbReference>
<evidence type="ECO:0000313" key="13">
    <source>
        <dbReference type="EMBL" id="OOS21881.1"/>
    </source>
</evidence>
<evidence type="ECO:0000256" key="7">
    <source>
        <dbReference type="ARBA" id="ARBA00022798"/>
    </source>
</evidence>
<comment type="catalytic activity">
    <reaction evidence="10">
        <text>an acyl-CoA + a 1,2-diacyl-sn-glycerol = a triacyl-sn-glycerol + CoA</text>
        <dbReference type="Rhea" id="RHEA:10868"/>
        <dbReference type="ChEBI" id="CHEBI:17815"/>
        <dbReference type="ChEBI" id="CHEBI:57287"/>
        <dbReference type="ChEBI" id="CHEBI:58342"/>
        <dbReference type="ChEBI" id="CHEBI:64615"/>
        <dbReference type="EC" id="2.3.1.20"/>
    </reaction>
</comment>
<dbReference type="PANTHER" id="PTHR31650">
    <property type="entry name" value="O-ACYLTRANSFERASE (WSD1-LIKE) FAMILY PROTEIN"/>
    <property type="match status" value="1"/>
</dbReference>
<dbReference type="AlphaFoldDB" id="A0A1T0CIB1"/>
<proteinExistence type="inferred from homology"/>
<keyword evidence="8" id="KW-0443">Lipid metabolism</keyword>
<sequence>MRLLTLVDQLFLLLESRTQPMHVGGLFLFEPPKDADHDFVKTLMEQMQTSTTPPSFPFNQVLDRLLFWQKDDNFDLTQHFRHIALPQPARIRELLAYVSVEHGKLLNKSNPMWECHIIEGIEPETAERPQRFALYFKIHHSLVDGIAAMRLVKKSLSQSPDEQMTLPLWSLLTRHRNQIDAILPINKPIKQIIKEQLGTIKPVANELIKTLSIQKIKDPHFINTLQAPMCMLNQRITPSRRLSTQSYDLSTFKRIAEGWQVSVNDVVLAVCAGAVRRYLLQNDALPKKPLIAFVPISLRTDNSASGNQVSFLLANLGTHLHDPIDRLKVINGSMREGKERFGRMNQAQVINYSAIAYAWAGLNLLTNLYPKKQAFNLIISNVPGSKQALYWNGAKLKALYPASILLNGQAMNITLATYIDKVEFGIMACNDVLPHTQDMLKYIADELCLLDGITKDHKAGACP</sequence>
<keyword evidence="7" id="KW-0319">Glycerol metabolism</keyword>
<dbReference type="GO" id="GO:0071731">
    <property type="term" value="P:response to nitric oxide"/>
    <property type="evidence" value="ECO:0007669"/>
    <property type="project" value="TreeGrafter"/>
</dbReference>
<name>A0A1T0CIB1_9GAMM</name>
<keyword evidence="9" id="KW-0012">Acyltransferase</keyword>
<evidence type="ECO:0000256" key="1">
    <source>
        <dbReference type="ARBA" id="ARBA00004771"/>
    </source>
</evidence>
<dbReference type="InterPro" id="IPR045034">
    <property type="entry name" value="O-acyltransferase_WSD1-like"/>
</dbReference>
<dbReference type="GO" id="GO:0051701">
    <property type="term" value="P:biological process involved in interaction with host"/>
    <property type="evidence" value="ECO:0007669"/>
    <property type="project" value="TreeGrafter"/>
</dbReference>
<evidence type="ECO:0000256" key="9">
    <source>
        <dbReference type="ARBA" id="ARBA00023315"/>
    </source>
</evidence>
<reference evidence="13 14" key="1">
    <citation type="submission" date="2017-02" db="EMBL/GenBank/DDBJ databases">
        <title>Draft genome sequence of Moraxella lincolnii CCUG 9405T type strain.</title>
        <authorList>
            <person name="Salva-Serra F."/>
            <person name="Engstrom-Jakobsson H."/>
            <person name="Thorell K."/>
            <person name="Jaen-Luchoro D."/>
            <person name="Gonzales-Siles L."/>
            <person name="Karlsson R."/>
            <person name="Yazdan S."/>
            <person name="Boulund F."/>
            <person name="Johnning A."/>
            <person name="Engstrand L."/>
            <person name="Kristiansson E."/>
            <person name="Moore E."/>
        </authorList>
    </citation>
    <scope>NUCLEOTIDE SEQUENCE [LARGE SCALE GENOMIC DNA]</scope>
    <source>
        <strain evidence="13 14">CCUG 9405</strain>
    </source>
</reference>
<keyword evidence="14" id="KW-1185">Reference proteome</keyword>
<dbReference type="Pfam" id="PF03007">
    <property type="entry name" value="WS_DGAT_cat"/>
    <property type="match status" value="1"/>
</dbReference>
<dbReference type="GO" id="GO:0004144">
    <property type="term" value="F:diacylglycerol O-acyltransferase activity"/>
    <property type="evidence" value="ECO:0007669"/>
    <property type="project" value="UniProtKB-EC"/>
</dbReference>
<dbReference type="Pfam" id="PF06974">
    <property type="entry name" value="WS_DGAT_C"/>
    <property type="match status" value="1"/>
</dbReference>
<dbReference type="InterPro" id="IPR014292">
    <property type="entry name" value="Acyl_transf_WS/DGAT"/>
</dbReference>
<evidence type="ECO:0000256" key="3">
    <source>
        <dbReference type="ARBA" id="ARBA00009587"/>
    </source>
</evidence>
<dbReference type="InterPro" id="IPR004255">
    <property type="entry name" value="O-acyltransferase_WSD1_N"/>
</dbReference>
<comment type="pathway">
    <text evidence="2">Lipid metabolism.</text>
</comment>
<comment type="pathway">
    <text evidence="1">Glycerolipid metabolism; triacylglycerol biosynthesis.</text>
</comment>
<evidence type="ECO:0000256" key="2">
    <source>
        <dbReference type="ARBA" id="ARBA00005189"/>
    </source>
</evidence>